<dbReference type="InterPro" id="IPR018584">
    <property type="entry name" value="GT87"/>
</dbReference>
<reference evidence="11" key="1">
    <citation type="submission" date="2019-07" db="EMBL/GenBank/DDBJ databases">
        <title>Arthrobacter KR32 sp. nov., isolated from mountain cheese made of cows milk.</title>
        <authorList>
            <person name="Flegler A."/>
        </authorList>
    </citation>
    <scope>NUCLEOTIDE SEQUENCE [LARGE SCALE GENOMIC DNA]</scope>
    <source>
        <strain evidence="11">KR32</strain>
    </source>
</reference>
<feature type="region of interest" description="Disordered" evidence="8">
    <location>
        <begin position="473"/>
        <end position="536"/>
    </location>
</feature>
<protein>
    <submittedName>
        <fullName evidence="10">DUF2029 domain-containing protein</fullName>
    </submittedName>
</protein>
<evidence type="ECO:0000256" key="5">
    <source>
        <dbReference type="ARBA" id="ARBA00022989"/>
    </source>
</evidence>
<feature type="transmembrane region" description="Helical" evidence="9">
    <location>
        <begin position="152"/>
        <end position="173"/>
    </location>
</feature>
<dbReference type="OrthoDB" id="9774600at2"/>
<gene>
    <name evidence="10" type="ORF">FNH21_04145</name>
</gene>
<keyword evidence="6 9" id="KW-0472">Membrane</keyword>
<evidence type="ECO:0000313" key="11">
    <source>
        <dbReference type="Proteomes" id="UP000326464"/>
    </source>
</evidence>
<feature type="compositionally biased region" description="Basic and acidic residues" evidence="8">
    <location>
        <begin position="496"/>
        <end position="524"/>
    </location>
</feature>
<dbReference type="AlphaFoldDB" id="A0A7X1TMR0"/>
<accession>A0A7X1TMR0</accession>
<evidence type="ECO:0000256" key="4">
    <source>
        <dbReference type="ARBA" id="ARBA00022692"/>
    </source>
</evidence>
<evidence type="ECO:0000256" key="6">
    <source>
        <dbReference type="ARBA" id="ARBA00023136"/>
    </source>
</evidence>
<feature type="transmembrane region" description="Helical" evidence="9">
    <location>
        <begin position="266"/>
        <end position="286"/>
    </location>
</feature>
<feature type="transmembrane region" description="Helical" evidence="9">
    <location>
        <begin position="440"/>
        <end position="462"/>
    </location>
</feature>
<feature type="transmembrane region" description="Helical" evidence="9">
    <location>
        <begin position="125"/>
        <end position="145"/>
    </location>
</feature>
<feature type="transmembrane region" description="Helical" evidence="9">
    <location>
        <begin position="237"/>
        <end position="259"/>
    </location>
</feature>
<sequence length="536" mass="56703">MATIWGEDIGGWTFRSGRGDFHHIRTGAASRGGVPTLDEPLPAESAVPGSIPVLRKARMSQRTVPATRRVLGVVAALVVAAALATWAYAWADFIGLDYRVYRMGGQSVVDGDGSLYTRSFGEGEGSLLFTYPPFAALAFTALTLVSAETGAVLFVGLSVLIAAATSFLITRYLGGFRSVRAVVGHPSALPLAIAGTGLVCLLGPWRETMAFSQVNILLFAMIAADLLSGPHRRLPTGLLTGIAAGIKLTPLVFGLYFLARGEWKQLFTMAAGFFGTIALGFLLLPAESATYWLQMLRDTGRIGGEGYVDNLSIRGAILHVMGPDFPSTVPWLIISLLLVAGTTYVIRTAKQRGDRFLPMAMTALLMLLISPISWSHHWVWIVVVLAVLAGQAAGLPAELKAYRTTAAVLFVSTLVVFIYSPKTIGLLFGAVDLNSQLTTGWLVASSAGVVCALATTVFWVLLSRIPAPLSTAGRAAPGAGADGGGTGGEDVVSEYARPDDPLPEDTARHHAHGDVAPDDARQDGAYDGVEPGTRRR</sequence>
<keyword evidence="2" id="KW-1003">Cell membrane</keyword>
<feature type="transmembrane region" description="Helical" evidence="9">
    <location>
        <begin position="402"/>
        <end position="420"/>
    </location>
</feature>
<feature type="transmembrane region" description="Helical" evidence="9">
    <location>
        <begin position="356"/>
        <end position="372"/>
    </location>
</feature>
<evidence type="ECO:0000256" key="8">
    <source>
        <dbReference type="SAM" id="MobiDB-lite"/>
    </source>
</evidence>
<dbReference type="Proteomes" id="UP000326464">
    <property type="component" value="Unassembled WGS sequence"/>
</dbReference>
<evidence type="ECO:0000256" key="7">
    <source>
        <dbReference type="ARBA" id="ARBA00024033"/>
    </source>
</evidence>
<comment type="similarity">
    <text evidence="7">Belongs to the glycosyltransferase 87 family.</text>
</comment>
<comment type="caution">
    <text evidence="10">The sequence shown here is derived from an EMBL/GenBank/DDBJ whole genome shotgun (WGS) entry which is preliminary data.</text>
</comment>
<keyword evidence="5 9" id="KW-1133">Transmembrane helix</keyword>
<keyword evidence="3" id="KW-0808">Transferase</keyword>
<evidence type="ECO:0000256" key="2">
    <source>
        <dbReference type="ARBA" id="ARBA00022475"/>
    </source>
</evidence>
<organism evidence="10 11">
    <name type="scientific">Arthrobacter bussei</name>
    <dbReference type="NCBI Taxonomy" id="2594179"/>
    <lineage>
        <taxon>Bacteria</taxon>
        <taxon>Bacillati</taxon>
        <taxon>Actinomycetota</taxon>
        <taxon>Actinomycetes</taxon>
        <taxon>Micrococcales</taxon>
        <taxon>Micrococcaceae</taxon>
        <taxon>Arthrobacter</taxon>
    </lineage>
</organism>
<dbReference type="GO" id="GO:0016758">
    <property type="term" value="F:hexosyltransferase activity"/>
    <property type="evidence" value="ECO:0007669"/>
    <property type="project" value="InterPro"/>
</dbReference>
<comment type="subcellular location">
    <subcellularLocation>
        <location evidence="1">Cell membrane</location>
        <topology evidence="1">Multi-pass membrane protein</topology>
    </subcellularLocation>
</comment>
<name>A0A7X1TMR0_9MICC</name>
<dbReference type="GO" id="GO:0005886">
    <property type="term" value="C:plasma membrane"/>
    <property type="evidence" value="ECO:0007669"/>
    <property type="project" value="UniProtKB-SubCell"/>
</dbReference>
<evidence type="ECO:0000256" key="9">
    <source>
        <dbReference type="SAM" id="Phobius"/>
    </source>
</evidence>
<feature type="transmembrane region" description="Helical" evidence="9">
    <location>
        <begin position="70"/>
        <end position="91"/>
    </location>
</feature>
<feature type="transmembrane region" description="Helical" evidence="9">
    <location>
        <begin position="214"/>
        <end position="231"/>
    </location>
</feature>
<keyword evidence="11" id="KW-1185">Reference proteome</keyword>
<proteinExistence type="inferred from homology"/>
<feature type="transmembrane region" description="Helical" evidence="9">
    <location>
        <begin position="329"/>
        <end position="349"/>
    </location>
</feature>
<keyword evidence="4 9" id="KW-0812">Transmembrane</keyword>
<dbReference type="Pfam" id="PF09594">
    <property type="entry name" value="GT87"/>
    <property type="match status" value="1"/>
</dbReference>
<feature type="transmembrane region" description="Helical" evidence="9">
    <location>
        <begin position="179"/>
        <end position="202"/>
    </location>
</feature>
<evidence type="ECO:0000256" key="3">
    <source>
        <dbReference type="ARBA" id="ARBA00022679"/>
    </source>
</evidence>
<evidence type="ECO:0000313" key="10">
    <source>
        <dbReference type="EMBL" id="MPY09912.1"/>
    </source>
</evidence>
<evidence type="ECO:0000256" key="1">
    <source>
        <dbReference type="ARBA" id="ARBA00004651"/>
    </source>
</evidence>
<feature type="transmembrane region" description="Helical" evidence="9">
    <location>
        <begin position="378"/>
        <end position="395"/>
    </location>
</feature>
<dbReference type="EMBL" id="VJXX01000001">
    <property type="protein sequence ID" value="MPY09912.1"/>
    <property type="molecule type" value="Genomic_DNA"/>
</dbReference>